<dbReference type="PROSITE" id="PS51388">
    <property type="entry name" value="GED"/>
    <property type="match status" value="1"/>
</dbReference>
<gene>
    <name evidence="3" type="ORF">TBK1r_32290</name>
</gene>
<protein>
    <recommendedName>
        <fullName evidence="2">GED domain-containing protein</fullName>
    </recommendedName>
</protein>
<feature type="compositionally biased region" description="Low complexity" evidence="1">
    <location>
        <begin position="165"/>
        <end position="179"/>
    </location>
</feature>
<evidence type="ECO:0000256" key="1">
    <source>
        <dbReference type="SAM" id="MobiDB-lite"/>
    </source>
</evidence>
<dbReference type="InterPro" id="IPR020850">
    <property type="entry name" value="GED_dom"/>
</dbReference>
<sequence length="440" mass="46798">MALPEELLDELLSGHLDGALSGDERARVEQMLSDDPAISQRLEGLKRQREAYRQALLATPKLPDGFADQVVQAAIDRAEAEELRSDHPLRLAASGSFVAPQSDRTFSKPRLIAMVAGLAASVLFIGLAVKEFSGSATTQPEDPLLVTSPQPTVDQPESIDPVRPADPMVDPMAAPPSDAIAASGDSLDDSVAKPAADSLDVPRPDLSPETQPESNGPMLAEVNPTTQTPSVEDAPAMTGADTPETAPLVALRPLNMLMVVEIKQSEAGRQTGAFDQALAEIQIAESEERRVDEALARAVAPQADTDASADQSPRALLLESPAKKLDRLVMRLVSDRDGIEAVGFSAISVQLDAPLLRSIESVRTVDPTKIRHQGQIVPIVSDADEVFDAWVQQLADRPFIPVRGEQEAQLISSQPGGDPSGDPSGESGPDPMANILFLVR</sequence>
<dbReference type="EMBL" id="CP036432">
    <property type="protein sequence ID" value="QDV84284.1"/>
    <property type="molecule type" value="Genomic_DNA"/>
</dbReference>
<feature type="region of interest" description="Disordered" evidence="1">
    <location>
        <begin position="135"/>
        <end position="239"/>
    </location>
</feature>
<evidence type="ECO:0000313" key="4">
    <source>
        <dbReference type="Proteomes" id="UP000318081"/>
    </source>
</evidence>
<reference evidence="3 4" key="1">
    <citation type="submission" date="2019-02" db="EMBL/GenBank/DDBJ databases">
        <title>Deep-cultivation of Planctomycetes and their phenomic and genomic characterization uncovers novel biology.</title>
        <authorList>
            <person name="Wiegand S."/>
            <person name="Jogler M."/>
            <person name="Boedeker C."/>
            <person name="Pinto D."/>
            <person name="Vollmers J."/>
            <person name="Rivas-Marin E."/>
            <person name="Kohn T."/>
            <person name="Peeters S.H."/>
            <person name="Heuer A."/>
            <person name="Rast P."/>
            <person name="Oberbeckmann S."/>
            <person name="Bunk B."/>
            <person name="Jeske O."/>
            <person name="Meyerdierks A."/>
            <person name="Storesund J.E."/>
            <person name="Kallscheuer N."/>
            <person name="Luecker S."/>
            <person name="Lage O.M."/>
            <person name="Pohl T."/>
            <person name="Merkel B.J."/>
            <person name="Hornburger P."/>
            <person name="Mueller R.-W."/>
            <person name="Bruemmer F."/>
            <person name="Labrenz M."/>
            <person name="Spormann A.M."/>
            <person name="Op den Camp H."/>
            <person name="Overmann J."/>
            <person name="Amann R."/>
            <person name="Jetten M.S.M."/>
            <person name="Mascher T."/>
            <person name="Medema M.H."/>
            <person name="Devos D.P."/>
            <person name="Kaster A.-K."/>
            <person name="Ovreas L."/>
            <person name="Rohde M."/>
            <person name="Galperin M.Y."/>
            <person name="Jogler C."/>
        </authorList>
    </citation>
    <scope>NUCLEOTIDE SEQUENCE [LARGE SCALE GENOMIC DNA]</scope>
    <source>
        <strain evidence="3 4">TBK1r</strain>
    </source>
</reference>
<accession>A0ABX5XQK4</accession>
<feature type="compositionally biased region" description="Low complexity" evidence="1">
    <location>
        <begin position="412"/>
        <end position="431"/>
    </location>
</feature>
<dbReference type="Proteomes" id="UP000318081">
    <property type="component" value="Chromosome"/>
</dbReference>
<evidence type="ECO:0000259" key="2">
    <source>
        <dbReference type="PROSITE" id="PS51388"/>
    </source>
</evidence>
<evidence type="ECO:0000313" key="3">
    <source>
        <dbReference type="EMBL" id="QDV84284.1"/>
    </source>
</evidence>
<organism evidence="3 4">
    <name type="scientific">Stieleria magnilauensis</name>
    <dbReference type="NCBI Taxonomy" id="2527963"/>
    <lineage>
        <taxon>Bacteria</taxon>
        <taxon>Pseudomonadati</taxon>
        <taxon>Planctomycetota</taxon>
        <taxon>Planctomycetia</taxon>
        <taxon>Pirellulales</taxon>
        <taxon>Pirellulaceae</taxon>
        <taxon>Stieleria</taxon>
    </lineage>
</organism>
<feature type="region of interest" description="Disordered" evidence="1">
    <location>
        <begin position="407"/>
        <end position="432"/>
    </location>
</feature>
<feature type="domain" description="GED" evidence="2">
    <location>
        <begin position="1"/>
        <end position="67"/>
    </location>
</feature>
<name>A0ABX5XQK4_9BACT</name>
<proteinExistence type="predicted"/>
<dbReference type="RefSeq" id="WP_145212333.1">
    <property type="nucleotide sequence ID" value="NZ_CP036432.1"/>
</dbReference>
<keyword evidence="4" id="KW-1185">Reference proteome</keyword>